<dbReference type="InterPro" id="IPR023210">
    <property type="entry name" value="NADP_OxRdtase_dom"/>
</dbReference>
<dbReference type="AlphaFoldDB" id="A0A935CAN9"/>
<dbReference type="Pfam" id="PF00248">
    <property type="entry name" value="Aldo_ket_red"/>
    <property type="match status" value="1"/>
</dbReference>
<gene>
    <name evidence="2" type="ORF">JKA74_14770</name>
</gene>
<dbReference type="EMBL" id="JAEQBW010000007">
    <property type="protein sequence ID" value="MBK6266307.1"/>
    <property type="molecule type" value="Genomic_DNA"/>
</dbReference>
<dbReference type="RefSeq" id="WP_201431988.1">
    <property type="nucleotide sequence ID" value="NZ_JAEQBW010000007.1"/>
</dbReference>
<accession>A0A935CAN9</accession>
<evidence type="ECO:0000313" key="3">
    <source>
        <dbReference type="Proteomes" id="UP000611723"/>
    </source>
</evidence>
<evidence type="ECO:0000313" key="2">
    <source>
        <dbReference type="EMBL" id="MBK6266307.1"/>
    </source>
</evidence>
<name>A0A935CAN9_9BACT</name>
<feature type="domain" description="NADP-dependent oxidoreductase" evidence="1">
    <location>
        <begin position="13"/>
        <end position="286"/>
    </location>
</feature>
<protein>
    <submittedName>
        <fullName evidence="2">Aldo/keto reductase</fullName>
    </submittedName>
</protein>
<dbReference type="CDD" id="cd19092">
    <property type="entry name" value="AKR_BsYcsN_EcYdhF-like"/>
    <property type="match status" value="1"/>
</dbReference>
<reference evidence="2" key="1">
    <citation type="submission" date="2021-01" db="EMBL/GenBank/DDBJ databases">
        <title>Marivirga aurantiaca sp. nov., isolated from intertidal surface sediments.</title>
        <authorList>
            <person name="Zhang M."/>
        </authorList>
    </citation>
    <scope>NUCLEOTIDE SEQUENCE</scope>
    <source>
        <strain evidence="2">S37H4</strain>
    </source>
</reference>
<dbReference type="Gene3D" id="3.20.20.100">
    <property type="entry name" value="NADP-dependent oxidoreductase domain"/>
    <property type="match status" value="1"/>
</dbReference>
<evidence type="ECO:0000259" key="1">
    <source>
        <dbReference type="Pfam" id="PF00248"/>
    </source>
</evidence>
<dbReference type="InterPro" id="IPR050523">
    <property type="entry name" value="AKR_Detox_Biosynth"/>
</dbReference>
<dbReference type="PANTHER" id="PTHR43364">
    <property type="entry name" value="NADH-SPECIFIC METHYLGLYOXAL REDUCTASE-RELATED"/>
    <property type="match status" value="1"/>
</dbReference>
<comment type="caution">
    <text evidence="2">The sequence shown here is derived from an EMBL/GenBank/DDBJ whole genome shotgun (WGS) entry which is preliminary data.</text>
</comment>
<proteinExistence type="predicted"/>
<organism evidence="2 3">
    <name type="scientific">Marivirga aurantiaca</name>
    <dbReference type="NCBI Taxonomy" id="2802615"/>
    <lineage>
        <taxon>Bacteria</taxon>
        <taxon>Pseudomonadati</taxon>
        <taxon>Bacteroidota</taxon>
        <taxon>Cytophagia</taxon>
        <taxon>Cytophagales</taxon>
        <taxon>Marivirgaceae</taxon>
        <taxon>Marivirga</taxon>
    </lineage>
</organism>
<dbReference type="SUPFAM" id="SSF51430">
    <property type="entry name" value="NAD(P)-linked oxidoreductase"/>
    <property type="match status" value="1"/>
</dbReference>
<dbReference type="PANTHER" id="PTHR43364:SF1">
    <property type="entry name" value="OXIDOREDUCTASE YDHF"/>
    <property type="match status" value="1"/>
</dbReference>
<keyword evidence="3" id="KW-1185">Reference proteome</keyword>
<dbReference type="Proteomes" id="UP000611723">
    <property type="component" value="Unassembled WGS sequence"/>
</dbReference>
<sequence length="296" mass="33220">MQKPEIKLSPYLIGTMRLGKWGLNFSTSQWQAFIEECLQLGLKDFDHADIYGNYTTEEDFGKVLKNKSSLRQKMQITTKCGIRQAADNRPNNKLKSYDSSRKHIIQSVENSLAALSTDYLDVLLIHRPDFLMNPLELAETFGELQLAGKVKYFGVSNFSASQFNLINSSFPLVTNQIEVSLNHLQALEDGTLDQLLQQGITPTAWSPLGVSKSLLPPTSEKESILQTTLDKIANKYGINTAQLFLAWLKRHPAGIVPVLGTSKIERVKEALAIKEIKLDSEDWYELYTASKGINLP</sequence>
<dbReference type="GO" id="GO:0005829">
    <property type="term" value="C:cytosol"/>
    <property type="evidence" value="ECO:0007669"/>
    <property type="project" value="TreeGrafter"/>
</dbReference>
<dbReference type="InterPro" id="IPR036812">
    <property type="entry name" value="NAD(P)_OxRdtase_dom_sf"/>
</dbReference>